<organism evidence="3 4">
    <name type="scientific">Trichomonas vaginalis (strain ATCC PRA-98 / G3)</name>
    <dbReference type="NCBI Taxonomy" id="412133"/>
    <lineage>
        <taxon>Eukaryota</taxon>
        <taxon>Metamonada</taxon>
        <taxon>Parabasalia</taxon>
        <taxon>Trichomonadida</taxon>
        <taxon>Trichomonadidae</taxon>
        <taxon>Trichomonas</taxon>
    </lineage>
</organism>
<dbReference type="PANTHER" id="PTHR46825:SF9">
    <property type="entry name" value="BETA-LACTAMASE-RELATED DOMAIN-CONTAINING PROTEIN"/>
    <property type="match status" value="1"/>
</dbReference>
<evidence type="ECO:0000313" key="3">
    <source>
        <dbReference type="EMBL" id="EAX93577.1"/>
    </source>
</evidence>
<dbReference type="Pfam" id="PF00144">
    <property type="entry name" value="Beta-lactamase"/>
    <property type="match status" value="1"/>
</dbReference>
<reference evidence="3" key="2">
    <citation type="journal article" date="2007" name="Science">
        <title>Draft genome sequence of the sexually transmitted pathogen Trichomonas vaginalis.</title>
        <authorList>
            <person name="Carlton J.M."/>
            <person name="Hirt R.P."/>
            <person name="Silva J.C."/>
            <person name="Delcher A.L."/>
            <person name="Schatz M."/>
            <person name="Zhao Q."/>
            <person name="Wortman J.R."/>
            <person name="Bidwell S.L."/>
            <person name="Alsmark U.C.M."/>
            <person name="Besteiro S."/>
            <person name="Sicheritz-Ponten T."/>
            <person name="Noel C.J."/>
            <person name="Dacks J.B."/>
            <person name="Foster P.G."/>
            <person name="Simillion C."/>
            <person name="Van de Peer Y."/>
            <person name="Miranda-Saavedra D."/>
            <person name="Barton G.J."/>
            <person name="Westrop G.D."/>
            <person name="Mueller S."/>
            <person name="Dessi D."/>
            <person name="Fiori P.L."/>
            <person name="Ren Q."/>
            <person name="Paulsen I."/>
            <person name="Zhang H."/>
            <person name="Bastida-Corcuera F.D."/>
            <person name="Simoes-Barbosa A."/>
            <person name="Brown M.T."/>
            <person name="Hayes R.D."/>
            <person name="Mukherjee M."/>
            <person name="Okumura C.Y."/>
            <person name="Schneider R."/>
            <person name="Smith A.J."/>
            <person name="Vanacova S."/>
            <person name="Villalvazo M."/>
            <person name="Haas B.J."/>
            <person name="Pertea M."/>
            <person name="Feldblyum T.V."/>
            <person name="Utterback T.R."/>
            <person name="Shu C.L."/>
            <person name="Osoegawa K."/>
            <person name="de Jong P.J."/>
            <person name="Hrdy I."/>
            <person name="Horvathova L."/>
            <person name="Zubacova Z."/>
            <person name="Dolezal P."/>
            <person name="Malik S.B."/>
            <person name="Logsdon J.M. Jr."/>
            <person name="Henze K."/>
            <person name="Gupta A."/>
            <person name="Wang C.C."/>
            <person name="Dunne R.L."/>
            <person name="Upcroft J.A."/>
            <person name="Upcroft P."/>
            <person name="White O."/>
            <person name="Salzberg S.L."/>
            <person name="Tang P."/>
            <person name="Chiu C.-H."/>
            <person name="Lee Y.-S."/>
            <person name="Embley T.M."/>
            <person name="Coombs G.H."/>
            <person name="Mottram J.C."/>
            <person name="Tachezy J."/>
            <person name="Fraser-Liggett C.M."/>
            <person name="Johnson P.J."/>
        </authorList>
    </citation>
    <scope>NUCLEOTIDE SEQUENCE [LARGE SCALE GENOMIC DNA]</scope>
    <source>
        <strain evidence="3">G3</strain>
    </source>
</reference>
<dbReference type="SMR" id="A2FNE1"/>
<keyword evidence="1" id="KW-0812">Transmembrane</keyword>
<dbReference type="VEuPathDB" id="TrichDB:TVAG_382220"/>
<dbReference type="InterPro" id="IPR001466">
    <property type="entry name" value="Beta-lactam-related"/>
</dbReference>
<feature type="transmembrane region" description="Helical" evidence="1">
    <location>
        <begin position="504"/>
        <end position="524"/>
    </location>
</feature>
<keyword evidence="1" id="KW-1133">Transmembrane helix</keyword>
<keyword evidence="1" id="KW-0472">Membrane</keyword>
<dbReference type="Gene3D" id="3.40.710.10">
    <property type="entry name" value="DD-peptidase/beta-lactamase superfamily"/>
    <property type="match status" value="1"/>
</dbReference>
<reference evidence="3" key="1">
    <citation type="submission" date="2006-10" db="EMBL/GenBank/DDBJ databases">
        <authorList>
            <person name="Amadeo P."/>
            <person name="Zhao Q."/>
            <person name="Wortman J."/>
            <person name="Fraser-Liggett C."/>
            <person name="Carlton J."/>
        </authorList>
    </citation>
    <scope>NUCLEOTIDE SEQUENCE</scope>
    <source>
        <strain evidence="3">G3</strain>
    </source>
</reference>
<name>A2FNE1_TRIV3</name>
<dbReference type="InterPro" id="IPR050491">
    <property type="entry name" value="AmpC-like"/>
</dbReference>
<dbReference type="Proteomes" id="UP000001542">
    <property type="component" value="Unassembled WGS sequence"/>
</dbReference>
<dbReference type="VEuPathDB" id="TrichDB:TVAGG3_0035390"/>
<dbReference type="RefSeq" id="XP_001306507.1">
    <property type="nucleotide sequence ID" value="XM_001306506.1"/>
</dbReference>
<evidence type="ECO:0000256" key="1">
    <source>
        <dbReference type="SAM" id="Phobius"/>
    </source>
</evidence>
<dbReference type="OrthoDB" id="5946976at2759"/>
<gene>
    <name evidence="3" type="ORF">TVAG_382220</name>
</gene>
<feature type="domain" description="Beta-lactamase-related" evidence="2">
    <location>
        <begin position="33"/>
        <end position="348"/>
    </location>
</feature>
<feature type="transmembrane region" description="Helical" evidence="1">
    <location>
        <begin position="619"/>
        <end position="637"/>
    </location>
</feature>
<dbReference type="EMBL" id="DS113904">
    <property type="protein sequence ID" value="EAX93577.1"/>
    <property type="molecule type" value="Genomic_DNA"/>
</dbReference>
<evidence type="ECO:0000313" key="4">
    <source>
        <dbReference type="Proteomes" id="UP000001542"/>
    </source>
</evidence>
<proteinExistence type="predicted"/>
<dbReference type="InParanoid" id="A2FNE1"/>
<keyword evidence="4" id="KW-1185">Reference proteome</keyword>
<accession>A2FNE1</accession>
<evidence type="ECO:0000259" key="2">
    <source>
        <dbReference type="Pfam" id="PF00144"/>
    </source>
</evidence>
<sequence>MAFVCLIVKASTSILTPSNISADSFEDIFEGIVERFKNHNFVSGAVSVNYNGKNIFESIKGFSDISKQTKANRETLYHWSSISSVLAHVSIMQLYEEGKLNLTDDIKKYLGKKFFKRLSYNDTIRIINLMNHDTGWDETAEKSIVHGNKIKVNLENVIRKNEPQQFCRPGTFVSFSDYGVAVEGLIVEKVSKMKYWKYVRMNILKRLGMNMTSVDPQRNDISEDMLRNMAKPYALQNEDMRIIETEIFSNQFYPSGSVISTISDMSKFVDSLIWKEGTNNIFKNKETYIEFYNISKESARISHGLFQQIYSDKIIGYDHQGKTIGYTAFMSILPDQGFSYVGVSNIQDDFVISRAFHRKLWGIYVPKTDINISSNLSGKYRPTAIVHRGFFMRHDLDKIYSLDVLERNNQFSFRGEIYSISEFNLFTNNASSNGSYIGKYQIRFIKDSNLTIIGLCNFDECYEKVNEINKYEIPLVIYIFEIFIITTSWIFFIGELNHRTNTCFCFKQIIIMLMILLICTLSFITNINLLKNRICIRTTAMNVIYILIFIICCEVILSLVYFSLFIIDFTKVADPKYKSPIGSLIDFIMFSIDYDPNDNVDIFDKDEDLCSEDLCEIDILIFLSCIFCIFYHVRMLIVNEAIYL</sequence>
<dbReference type="InterPro" id="IPR012338">
    <property type="entry name" value="Beta-lactam/transpept-like"/>
</dbReference>
<dbReference type="SUPFAM" id="SSF56601">
    <property type="entry name" value="beta-lactamase/transpeptidase-like"/>
    <property type="match status" value="1"/>
</dbReference>
<dbReference type="eggNOG" id="ENOG502SBQX">
    <property type="taxonomic scope" value="Eukaryota"/>
</dbReference>
<feature type="transmembrane region" description="Helical" evidence="1">
    <location>
        <begin position="544"/>
        <end position="567"/>
    </location>
</feature>
<dbReference type="KEGG" id="tva:4751297"/>
<dbReference type="PANTHER" id="PTHR46825">
    <property type="entry name" value="D-ALANYL-D-ALANINE-CARBOXYPEPTIDASE/ENDOPEPTIDASE AMPH"/>
    <property type="match status" value="1"/>
</dbReference>
<protein>
    <submittedName>
        <fullName evidence="3">Beta-lactamase family protein</fullName>
    </submittedName>
</protein>
<feature type="transmembrane region" description="Helical" evidence="1">
    <location>
        <begin position="475"/>
        <end position="492"/>
    </location>
</feature>
<dbReference type="AlphaFoldDB" id="A2FNE1"/>